<keyword evidence="1" id="KW-0862">Zinc</keyword>
<keyword evidence="5" id="KW-1185">Reference proteome</keyword>
<dbReference type="Proteomes" id="UP000320333">
    <property type="component" value="Unassembled WGS sequence"/>
</dbReference>
<evidence type="ECO:0000259" key="3">
    <source>
        <dbReference type="PROSITE" id="PS50114"/>
    </source>
</evidence>
<feature type="compositionally biased region" description="Polar residues" evidence="2">
    <location>
        <begin position="50"/>
        <end position="88"/>
    </location>
</feature>
<keyword evidence="1" id="KW-0863">Zinc-finger</keyword>
<dbReference type="Pfam" id="PF00320">
    <property type="entry name" value="GATA"/>
    <property type="match status" value="1"/>
</dbReference>
<dbReference type="InterPro" id="IPR000679">
    <property type="entry name" value="Znf_GATA"/>
</dbReference>
<dbReference type="GO" id="GO:0006355">
    <property type="term" value="P:regulation of DNA-templated transcription"/>
    <property type="evidence" value="ECO:0007669"/>
    <property type="project" value="InterPro"/>
</dbReference>
<comment type="caution">
    <text evidence="4">The sequence shown here is derived from an EMBL/GenBank/DDBJ whole genome shotgun (WGS) entry which is preliminary data.</text>
</comment>
<protein>
    <recommendedName>
        <fullName evidence="3">GATA-type domain-containing protein</fullName>
    </recommendedName>
</protein>
<evidence type="ECO:0000313" key="4">
    <source>
        <dbReference type="EMBL" id="TPX78136.1"/>
    </source>
</evidence>
<proteinExistence type="predicted"/>
<dbReference type="CDD" id="cd00202">
    <property type="entry name" value="ZnF_GATA"/>
    <property type="match status" value="1"/>
</dbReference>
<dbReference type="SMART" id="SM00401">
    <property type="entry name" value="ZnF_GATA"/>
    <property type="match status" value="1"/>
</dbReference>
<accession>A0A507FSE9</accession>
<dbReference type="OrthoDB" id="2162994at2759"/>
<dbReference type="InterPro" id="IPR013088">
    <property type="entry name" value="Znf_NHR/GATA"/>
</dbReference>
<dbReference type="AlphaFoldDB" id="A0A507FSE9"/>
<dbReference type="Gene3D" id="3.30.50.10">
    <property type="entry name" value="Erythroid Transcription Factor GATA-1, subunit A"/>
    <property type="match status" value="1"/>
</dbReference>
<dbReference type="PROSITE" id="PS50114">
    <property type="entry name" value="GATA_ZN_FINGER_2"/>
    <property type="match status" value="1"/>
</dbReference>
<evidence type="ECO:0000256" key="1">
    <source>
        <dbReference type="PROSITE-ProRule" id="PRU00094"/>
    </source>
</evidence>
<reference evidence="4 5" key="1">
    <citation type="journal article" date="2019" name="Sci. Rep.">
        <title>Comparative genomics of chytrid fungi reveal insights into the obligate biotrophic and pathogenic lifestyle of Synchytrium endobioticum.</title>
        <authorList>
            <person name="van de Vossenberg B.T.L.H."/>
            <person name="Warris S."/>
            <person name="Nguyen H.D.T."/>
            <person name="van Gent-Pelzer M.P.E."/>
            <person name="Joly D.L."/>
            <person name="van de Geest H.C."/>
            <person name="Bonants P.J.M."/>
            <person name="Smith D.S."/>
            <person name="Levesque C.A."/>
            <person name="van der Lee T.A.J."/>
        </authorList>
    </citation>
    <scope>NUCLEOTIDE SEQUENCE [LARGE SCALE GENOMIC DNA]</scope>
    <source>
        <strain evidence="4 5">CBS 675.73</strain>
    </source>
</reference>
<evidence type="ECO:0000313" key="5">
    <source>
        <dbReference type="Proteomes" id="UP000320333"/>
    </source>
</evidence>
<organism evidence="4 5">
    <name type="scientific">Chytriomyces confervae</name>
    <dbReference type="NCBI Taxonomy" id="246404"/>
    <lineage>
        <taxon>Eukaryota</taxon>
        <taxon>Fungi</taxon>
        <taxon>Fungi incertae sedis</taxon>
        <taxon>Chytridiomycota</taxon>
        <taxon>Chytridiomycota incertae sedis</taxon>
        <taxon>Chytridiomycetes</taxon>
        <taxon>Chytridiales</taxon>
        <taxon>Chytriomycetaceae</taxon>
        <taxon>Chytriomyces</taxon>
    </lineage>
</organism>
<feature type="domain" description="GATA-type" evidence="3">
    <location>
        <begin position="242"/>
        <end position="269"/>
    </location>
</feature>
<sequence>MPAHSRKQSHASLSAKRESLSAASLTFSFVLSSSCSNMAVKVLSDPRGSMRSNARQTPPRTNSRTNPLSPNTPHSARTAASHTVSAQARSLPAPVCTSFAPSAQIHRDPQYTRSDNVSSRRFSVASSSSVPACARLSSPSDEEDSFTPNAMMPPLPCIAKFHSGPVKNSRSQACQNPSSFASKRPSVCLTDDSISSDNDSISSSTHMFKHRNNIPKQSQPVTSSQQQNAFLASMSPPKPGVCHFCKSCKTGQWRRGPGGMRTLCNACGINWCRKVRAYARVNGVSVGEAEATVGSDGAWFRRVVA</sequence>
<gene>
    <name evidence="4" type="ORF">CcCBS67573_g00635</name>
</gene>
<name>A0A507FSE9_9FUNG</name>
<dbReference type="PROSITE" id="PS51257">
    <property type="entry name" value="PROKAR_LIPOPROTEIN"/>
    <property type="match status" value="1"/>
</dbReference>
<dbReference type="STRING" id="246404.A0A507FSE9"/>
<dbReference type="SUPFAM" id="SSF57716">
    <property type="entry name" value="Glucocorticoid receptor-like (DNA-binding domain)"/>
    <property type="match status" value="1"/>
</dbReference>
<feature type="region of interest" description="Disordered" evidence="2">
    <location>
        <begin position="44"/>
        <end position="91"/>
    </location>
</feature>
<dbReference type="GO" id="GO:0043565">
    <property type="term" value="F:sequence-specific DNA binding"/>
    <property type="evidence" value="ECO:0007669"/>
    <property type="project" value="InterPro"/>
</dbReference>
<dbReference type="EMBL" id="QEAP01000008">
    <property type="protein sequence ID" value="TPX78136.1"/>
    <property type="molecule type" value="Genomic_DNA"/>
</dbReference>
<keyword evidence="1" id="KW-0479">Metal-binding</keyword>
<evidence type="ECO:0000256" key="2">
    <source>
        <dbReference type="SAM" id="MobiDB-lite"/>
    </source>
</evidence>
<dbReference type="GO" id="GO:0008270">
    <property type="term" value="F:zinc ion binding"/>
    <property type="evidence" value="ECO:0007669"/>
    <property type="project" value="UniProtKB-KW"/>
</dbReference>